<name>Q136C9_RHOPS</name>
<dbReference type="EMBL" id="CP000283">
    <property type="protein sequence ID" value="ABE40060.1"/>
    <property type="molecule type" value="Genomic_DNA"/>
</dbReference>
<evidence type="ECO:0000313" key="2">
    <source>
        <dbReference type="EMBL" id="ABE40060.1"/>
    </source>
</evidence>
<feature type="compositionally biased region" description="Basic and acidic residues" evidence="1">
    <location>
        <begin position="129"/>
        <end position="151"/>
    </location>
</feature>
<reference evidence="2 3" key="1">
    <citation type="submission" date="2006-03" db="EMBL/GenBank/DDBJ databases">
        <title>Complete sequence of Rhodopseudomonas palustris BisB5.</title>
        <authorList>
            <consortium name="US DOE Joint Genome Institute"/>
            <person name="Copeland A."/>
            <person name="Lucas S."/>
            <person name="Lapidus A."/>
            <person name="Barry K."/>
            <person name="Detter J.C."/>
            <person name="Glavina del Rio T."/>
            <person name="Hammon N."/>
            <person name="Israni S."/>
            <person name="Dalin E."/>
            <person name="Tice H."/>
            <person name="Pitluck S."/>
            <person name="Chain P."/>
            <person name="Malfatti S."/>
            <person name="Shin M."/>
            <person name="Vergez L."/>
            <person name="Schmutz J."/>
            <person name="Larimer F."/>
            <person name="Land M."/>
            <person name="Hauser L."/>
            <person name="Pelletier D.A."/>
            <person name="Kyrpides N."/>
            <person name="Lykidis A."/>
            <person name="Oda Y."/>
            <person name="Harwood C.S."/>
            <person name="Richardson P."/>
        </authorList>
    </citation>
    <scope>NUCLEOTIDE SEQUENCE [LARGE SCALE GENOMIC DNA]</scope>
    <source>
        <strain evidence="2 3">BisB5</strain>
    </source>
</reference>
<evidence type="ECO:0000256" key="1">
    <source>
        <dbReference type="SAM" id="MobiDB-lite"/>
    </source>
</evidence>
<feature type="region of interest" description="Disordered" evidence="1">
    <location>
        <begin position="83"/>
        <end position="157"/>
    </location>
</feature>
<protein>
    <submittedName>
        <fullName evidence="2">Uncharacterized protein</fullName>
    </submittedName>
</protein>
<dbReference type="KEGG" id="rpd:RPD_2832"/>
<sequence length="157" mass="17190">MHSRTIEFRIRPRAIAGPQNAVTVHDHPDQVLRDDALCAAEKRAILSSWASDANAVEHQPWLRSLPGSGRTVPLASILAALRRLDDDDDPPPKGGAAIRLSGSSRGADSDVTFERFRPMGRKYHGLGKRPHDVRSRALPGLRRDHATREGRAAAGRT</sequence>
<proteinExistence type="predicted"/>
<evidence type="ECO:0000313" key="3">
    <source>
        <dbReference type="Proteomes" id="UP000001818"/>
    </source>
</evidence>
<feature type="compositionally biased region" description="Basic residues" evidence="1">
    <location>
        <begin position="118"/>
        <end position="128"/>
    </location>
</feature>
<organism evidence="2 3">
    <name type="scientific">Rhodopseudomonas palustris (strain BisB5)</name>
    <dbReference type="NCBI Taxonomy" id="316057"/>
    <lineage>
        <taxon>Bacteria</taxon>
        <taxon>Pseudomonadati</taxon>
        <taxon>Pseudomonadota</taxon>
        <taxon>Alphaproteobacteria</taxon>
        <taxon>Hyphomicrobiales</taxon>
        <taxon>Nitrobacteraceae</taxon>
        <taxon>Rhodopseudomonas</taxon>
    </lineage>
</organism>
<dbReference type="Proteomes" id="UP000001818">
    <property type="component" value="Chromosome"/>
</dbReference>
<dbReference type="BioCyc" id="RPAL316057:RPD_RS22630-MONOMER"/>
<accession>Q136C9</accession>
<dbReference type="eggNOG" id="ENOG5033AXH">
    <property type="taxonomic scope" value="Bacteria"/>
</dbReference>
<dbReference type="HOGENOM" id="CLU_1668063_0_0_5"/>
<dbReference type="AlphaFoldDB" id="Q136C9"/>
<gene>
    <name evidence="2" type="ordered locus">RPD_2832</name>
</gene>